<proteinExistence type="predicted"/>
<sequence length="238" mass="24493">MPNIRRQFNIFAAVIGTMLSCAMLTQAAPLTRRSDFPAANLPTTTSSTSDSTSGGAPYQGGDTYTGPSGDPAPIAQIFPNDTSQYNTASGAVDFHTSQGLVYRSITDGGADITTLVTFELPAQYSSNWCQIAFALGNAASWATGSLQAQLFTSLAPATTDASSWPSGNLRDVDLGSIDIVVGGEASFQAGSGPAAASDGFFPCSLIAGQVYGGEIVPQGDAVEISWPAGEDGIKIIVY</sequence>
<evidence type="ECO:0008006" key="5">
    <source>
        <dbReference type="Google" id="ProtNLM"/>
    </source>
</evidence>
<evidence type="ECO:0000256" key="2">
    <source>
        <dbReference type="SAM" id="SignalP"/>
    </source>
</evidence>
<name>A0AAN6IHM1_9EURO</name>
<dbReference type="PROSITE" id="PS51257">
    <property type="entry name" value="PROKAR_LIPOPROTEIN"/>
    <property type="match status" value="1"/>
</dbReference>
<protein>
    <recommendedName>
        <fullName evidence="5">Ubiquitin 3 binding protein But2 C-terminal domain-containing protein</fullName>
    </recommendedName>
</protein>
<evidence type="ECO:0000313" key="4">
    <source>
        <dbReference type="Proteomes" id="UP001203852"/>
    </source>
</evidence>
<dbReference type="Proteomes" id="UP001203852">
    <property type="component" value="Unassembled WGS sequence"/>
</dbReference>
<feature type="compositionally biased region" description="Low complexity" evidence="1">
    <location>
        <begin position="43"/>
        <end position="53"/>
    </location>
</feature>
<keyword evidence="4" id="KW-1185">Reference proteome</keyword>
<evidence type="ECO:0000256" key="1">
    <source>
        <dbReference type="SAM" id="MobiDB-lite"/>
    </source>
</evidence>
<comment type="caution">
    <text evidence="3">The sequence shown here is derived from an EMBL/GenBank/DDBJ whole genome shotgun (WGS) entry which is preliminary data.</text>
</comment>
<feature type="chain" id="PRO_5042838550" description="Ubiquitin 3 binding protein But2 C-terminal domain-containing protein" evidence="2">
    <location>
        <begin position="28"/>
        <end position="238"/>
    </location>
</feature>
<keyword evidence="2" id="KW-0732">Signal</keyword>
<dbReference type="AlphaFoldDB" id="A0AAN6IHM1"/>
<feature type="region of interest" description="Disordered" evidence="1">
    <location>
        <begin position="35"/>
        <end position="80"/>
    </location>
</feature>
<reference evidence="3" key="1">
    <citation type="journal article" date="2022" name="bioRxiv">
        <title>Deciphering the potential niche of two novel black yeast fungi from a biological soil crust based on their genomes, phenotypes, and melanin regulation.</title>
        <authorList>
            <consortium name="DOE Joint Genome Institute"/>
            <person name="Carr E.C."/>
            <person name="Barton Q."/>
            <person name="Grambo S."/>
            <person name="Sullivan M."/>
            <person name="Renfro C.M."/>
            <person name="Kuo A."/>
            <person name="Pangilinan J."/>
            <person name="Lipzen A."/>
            <person name="Keymanesh K."/>
            <person name="Savage E."/>
            <person name="Barry K."/>
            <person name="Grigoriev I.V."/>
            <person name="Riekhof W.R."/>
            <person name="Harris S.S."/>
        </authorList>
    </citation>
    <scope>NUCLEOTIDE SEQUENCE</scope>
    <source>
        <strain evidence="3">JF 03-4F</strain>
    </source>
</reference>
<gene>
    <name evidence="3" type="ORF">EDD36DRAFT_881</name>
</gene>
<accession>A0AAN6IHM1</accession>
<organism evidence="3 4">
    <name type="scientific">Exophiala viscosa</name>
    <dbReference type="NCBI Taxonomy" id="2486360"/>
    <lineage>
        <taxon>Eukaryota</taxon>
        <taxon>Fungi</taxon>
        <taxon>Dikarya</taxon>
        <taxon>Ascomycota</taxon>
        <taxon>Pezizomycotina</taxon>
        <taxon>Eurotiomycetes</taxon>
        <taxon>Chaetothyriomycetidae</taxon>
        <taxon>Chaetothyriales</taxon>
        <taxon>Herpotrichiellaceae</taxon>
        <taxon>Exophiala</taxon>
    </lineage>
</organism>
<dbReference type="EMBL" id="MU404350">
    <property type="protein sequence ID" value="KAI1617425.1"/>
    <property type="molecule type" value="Genomic_DNA"/>
</dbReference>
<feature type="signal peptide" evidence="2">
    <location>
        <begin position="1"/>
        <end position="27"/>
    </location>
</feature>
<evidence type="ECO:0000313" key="3">
    <source>
        <dbReference type="EMBL" id="KAI1617425.1"/>
    </source>
</evidence>